<dbReference type="Pfam" id="PF13306">
    <property type="entry name" value="LRR_5"/>
    <property type="match status" value="1"/>
</dbReference>
<dbReference type="Proteomes" id="UP000823928">
    <property type="component" value="Unassembled WGS sequence"/>
</dbReference>
<dbReference type="InterPro" id="IPR032675">
    <property type="entry name" value="LRR_dom_sf"/>
</dbReference>
<evidence type="ECO:0000313" key="3">
    <source>
        <dbReference type="Proteomes" id="UP000823928"/>
    </source>
</evidence>
<comment type="subcellular location">
    <subcellularLocation>
        <location evidence="1">Cell envelope</location>
    </subcellularLocation>
</comment>
<dbReference type="InterPro" id="IPR042229">
    <property type="entry name" value="Listeria/Bacterioides_rpt_sf"/>
</dbReference>
<organism evidence="2 3">
    <name type="scientific">Candidatus Scatousia excrementigallinarum</name>
    <dbReference type="NCBI Taxonomy" id="2840935"/>
    <lineage>
        <taxon>Bacteria</taxon>
        <taxon>Candidatus Scatousia</taxon>
    </lineage>
</organism>
<reference evidence="2" key="1">
    <citation type="submission" date="2020-10" db="EMBL/GenBank/DDBJ databases">
        <authorList>
            <person name="Gilroy R."/>
        </authorList>
    </citation>
    <scope>NUCLEOTIDE SEQUENCE</scope>
    <source>
        <strain evidence="2">6276</strain>
    </source>
</reference>
<dbReference type="Gene3D" id="2.60.40.4270">
    <property type="entry name" value="Listeria-Bacteroides repeat domain"/>
    <property type="match status" value="4"/>
</dbReference>
<reference evidence="2" key="2">
    <citation type="journal article" date="2021" name="PeerJ">
        <title>Extensive microbial diversity within the chicken gut microbiome revealed by metagenomics and culture.</title>
        <authorList>
            <person name="Gilroy R."/>
            <person name="Ravi A."/>
            <person name="Getino M."/>
            <person name="Pursley I."/>
            <person name="Horton D.L."/>
            <person name="Alikhan N.F."/>
            <person name="Baker D."/>
            <person name="Gharbi K."/>
            <person name="Hall N."/>
            <person name="Watson M."/>
            <person name="Adriaenssens E.M."/>
            <person name="Foster-Nyarko E."/>
            <person name="Jarju S."/>
            <person name="Secka A."/>
            <person name="Antonio M."/>
            <person name="Oren A."/>
            <person name="Chaudhuri R.R."/>
            <person name="La Ragione R."/>
            <person name="Hildebrand F."/>
            <person name="Pallen M.J."/>
        </authorList>
    </citation>
    <scope>NUCLEOTIDE SEQUENCE</scope>
    <source>
        <strain evidence="2">6276</strain>
    </source>
</reference>
<dbReference type="GO" id="GO:0030313">
    <property type="term" value="C:cell envelope"/>
    <property type="evidence" value="ECO:0007669"/>
    <property type="project" value="UniProtKB-SubCell"/>
</dbReference>
<accession>A0A9D1F1B8</accession>
<proteinExistence type="predicted"/>
<dbReference type="AlphaFoldDB" id="A0A9D1F1B8"/>
<name>A0A9D1F1B8_9BACT</name>
<evidence type="ECO:0000313" key="2">
    <source>
        <dbReference type="EMBL" id="HIS37237.1"/>
    </source>
</evidence>
<protein>
    <submittedName>
        <fullName evidence="2">InlB B-repeat-containing protein</fullName>
    </submittedName>
</protein>
<dbReference type="NCBIfam" id="TIGR02543">
    <property type="entry name" value="List_Bact_rpt"/>
    <property type="match status" value="2"/>
</dbReference>
<dbReference type="Gene3D" id="3.80.10.10">
    <property type="entry name" value="Ribonuclease Inhibitor"/>
    <property type="match status" value="1"/>
</dbReference>
<comment type="caution">
    <text evidence="2">The sequence shown here is derived from an EMBL/GenBank/DDBJ whole genome shotgun (WGS) entry which is preliminary data.</text>
</comment>
<sequence length="892" mass="99943">MNPDGSWVKIESKTLDFGTELIYPEPKVEGWDPAGYEFAGWYVDEGLQTENIYTTVPAHELSLYAKFVRNEFSLMAYTNNGESQTTIEVPYYTVVTEEYLGQKLGEVSYFGYTFAGWYADEALSTPFAEFRMGVNSVQIYAKWTLNSHEIVTDAQGGSYDGDIPSAFTVEDGSLVLPAAEKYGYTFHGWSVNGGDDGLFEIDFSAYDENIYLCAIFTPNTYRVEYDYGEGKVSQEVSYTVTLHSDGTFRLPPDKSWEITVDKDNPLTVPVNYGSVVGAYYTWHTDENCETEPYDFSVPVTEDLNLYCKRHTSPYSQDAVNYGTSTGYYRTAGTFTTTQYYVIDGSKREYTVGSVLSFRTGSYVPYTVKAVNTVIYVYESALSYSAFEGAGVYTDSNGRGQYVAEIEKIFDVGTVIKVQTTFTVQERSGSGITDFYTFMSDINRQIKLEINGENGTTQGVSEWRYNNIVFGDAFGKLPVAERFGYDFVGWMYDGKLYTAQSCMDIASDITLLAKYNLLYSYVQYELSGGVNDTDNPVQYSVEDGIISLSPATKEGYRFMGWYLDEDYSREILSFDYATFSDGLTIYARFEKLYNVTYVLPDYAAAMETDTRIASEYFVPEWLEDVADADSEYRFAGWYADADYTELVTAISDRAEDVVLYAKFVPLYHVTAHTDGGELTASIPKYTAEDVVELNLIEAKKDNYIFLGWYSDAEFQTKIETIPAGTTYNVEIYAKYVRGTSGLIFTLNSDSTGYMVSAKGVSLGEKDVIIPAEYKDLPVLRIISFENQSTITSVSIPQSVKQISPNAFRGCSSLQSMTLPFVGDSIKTASDTNQYPFGYIFSTTSFTGSTSAFQEYYVNSTTRVSESFYIPTSLTSVTITGGNILYGAFYISKT</sequence>
<gene>
    <name evidence="2" type="ORF">IAC10_11515</name>
</gene>
<evidence type="ECO:0000256" key="1">
    <source>
        <dbReference type="ARBA" id="ARBA00004196"/>
    </source>
</evidence>
<dbReference type="Pfam" id="PF09479">
    <property type="entry name" value="Flg_new"/>
    <property type="match status" value="6"/>
</dbReference>
<dbReference type="InterPro" id="IPR026906">
    <property type="entry name" value="LRR_5"/>
</dbReference>
<dbReference type="EMBL" id="DVIU01000226">
    <property type="protein sequence ID" value="HIS37237.1"/>
    <property type="molecule type" value="Genomic_DNA"/>
</dbReference>
<dbReference type="InterPro" id="IPR013378">
    <property type="entry name" value="InlB-like_B-rpt"/>
</dbReference>